<sequence>MPQIRELQKGFNPLPFQTKEETDASKEIETEISVSIHFLFKQRKKPKITRTMIARKMFQSTSFSNKGRNMPTDTTRKALRCFNPLPFQTKEETG</sequence>
<evidence type="ECO:0000313" key="2">
    <source>
        <dbReference type="EMBL" id="EMO89765.1"/>
    </source>
</evidence>
<name>M6Y7P6_9LEPT</name>
<evidence type="ECO:0000313" key="3">
    <source>
        <dbReference type="Proteomes" id="UP000012138"/>
    </source>
</evidence>
<comment type="caution">
    <text evidence="2">The sequence shown here is derived from an EMBL/GenBank/DDBJ whole genome shotgun (WGS) entry which is preliminary data.</text>
</comment>
<dbReference type="Proteomes" id="UP000012138">
    <property type="component" value="Unassembled WGS sequence"/>
</dbReference>
<protein>
    <submittedName>
        <fullName evidence="2">Uncharacterized protein</fullName>
    </submittedName>
</protein>
<feature type="region of interest" description="Disordered" evidence="1">
    <location>
        <begin position="1"/>
        <end position="23"/>
    </location>
</feature>
<reference evidence="2 3" key="1">
    <citation type="submission" date="2013-01" db="EMBL/GenBank/DDBJ databases">
        <authorList>
            <person name="Harkins D.M."/>
            <person name="Durkin A.S."/>
            <person name="Brinkac L.M."/>
            <person name="Haft D.H."/>
            <person name="Selengut J.D."/>
            <person name="Sanka R."/>
            <person name="DePew J."/>
            <person name="Purushe J."/>
            <person name="Whelen A.C."/>
            <person name="Vinetz J.M."/>
            <person name="Sutton G.G."/>
            <person name="Nierman W.C."/>
            <person name="Fouts D.E."/>
        </authorList>
    </citation>
    <scope>NUCLEOTIDE SEQUENCE [LARGE SCALE GENOMIC DNA]</scope>
    <source>
        <strain evidence="2 3">2001034031</strain>
    </source>
</reference>
<proteinExistence type="predicted"/>
<gene>
    <name evidence="2" type="ORF">LEP1GSC024_0705</name>
</gene>
<evidence type="ECO:0000256" key="1">
    <source>
        <dbReference type="SAM" id="MobiDB-lite"/>
    </source>
</evidence>
<organism evidence="2 3">
    <name type="scientific">Leptospira noguchii str. 2001034031</name>
    <dbReference type="NCBI Taxonomy" id="1193053"/>
    <lineage>
        <taxon>Bacteria</taxon>
        <taxon>Pseudomonadati</taxon>
        <taxon>Spirochaetota</taxon>
        <taxon>Spirochaetia</taxon>
        <taxon>Leptospirales</taxon>
        <taxon>Leptospiraceae</taxon>
        <taxon>Leptospira</taxon>
    </lineage>
</organism>
<dbReference type="EMBL" id="AKXB02000081">
    <property type="protein sequence ID" value="EMO89765.1"/>
    <property type="molecule type" value="Genomic_DNA"/>
</dbReference>
<feature type="region of interest" description="Disordered" evidence="1">
    <location>
        <begin position="60"/>
        <end position="94"/>
    </location>
</feature>
<feature type="compositionally biased region" description="Polar residues" evidence="1">
    <location>
        <begin position="60"/>
        <end position="73"/>
    </location>
</feature>
<dbReference type="AlphaFoldDB" id="M6Y7P6"/>
<accession>M6Y7P6</accession>